<dbReference type="AlphaFoldDB" id="A0A7M2WWN0"/>
<gene>
    <name evidence="3" type="ORF">IPV69_26050</name>
</gene>
<protein>
    <submittedName>
        <fullName evidence="3">Uncharacterized protein</fullName>
    </submittedName>
</protein>
<dbReference type="RefSeq" id="WP_206292661.1">
    <property type="nucleotide sequence ID" value="NZ_CP063458.1"/>
</dbReference>
<accession>A0A7M2WWN0</accession>
<organism evidence="3 4">
    <name type="scientific">Humisphaera borealis</name>
    <dbReference type="NCBI Taxonomy" id="2807512"/>
    <lineage>
        <taxon>Bacteria</taxon>
        <taxon>Pseudomonadati</taxon>
        <taxon>Planctomycetota</taxon>
        <taxon>Phycisphaerae</taxon>
        <taxon>Tepidisphaerales</taxon>
        <taxon>Tepidisphaeraceae</taxon>
        <taxon>Humisphaera</taxon>
    </lineage>
</organism>
<evidence type="ECO:0000313" key="3">
    <source>
        <dbReference type="EMBL" id="QOV89612.1"/>
    </source>
</evidence>
<feature type="coiled-coil region" evidence="1">
    <location>
        <begin position="16"/>
        <end position="50"/>
    </location>
</feature>
<name>A0A7M2WWN0_9BACT</name>
<keyword evidence="1" id="KW-0175">Coiled coil</keyword>
<feature type="compositionally biased region" description="Polar residues" evidence="2">
    <location>
        <begin position="89"/>
        <end position="98"/>
    </location>
</feature>
<reference evidence="3 4" key="1">
    <citation type="submission" date="2020-10" db="EMBL/GenBank/DDBJ databases">
        <title>Wide distribution of Phycisphaera-like planctomycetes from WD2101 soil group in peatlands and genome analysis of the first cultivated representative.</title>
        <authorList>
            <person name="Dedysh S.N."/>
            <person name="Beletsky A.V."/>
            <person name="Ivanova A."/>
            <person name="Kulichevskaya I.S."/>
            <person name="Suzina N.E."/>
            <person name="Philippov D.A."/>
            <person name="Rakitin A.L."/>
            <person name="Mardanov A.V."/>
            <person name="Ravin N.V."/>
        </authorList>
    </citation>
    <scope>NUCLEOTIDE SEQUENCE [LARGE SCALE GENOMIC DNA]</scope>
    <source>
        <strain evidence="3 4">M1803</strain>
    </source>
</reference>
<feature type="region of interest" description="Disordered" evidence="2">
    <location>
        <begin position="82"/>
        <end position="109"/>
    </location>
</feature>
<dbReference type="Proteomes" id="UP000593765">
    <property type="component" value="Chromosome"/>
</dbReference>
<sequence>MSNPLNSWLSQGEQLYTSALNEFRALEAQLDDLEQKLAAKQQEVNQIAGIIGKPTVEGSRRLSASHSPVADIIDAPHQERLPVPLPHQATPSNSSNATIARALTGKFGR</sequence>
<dbReference type="KEGG" id="hbs:IPV69_26050"/>
<keyword evidence="4" id="KW-1185">Reference proteome</keyword>
<evidence type="ECO:0000256" key="1">
    <source>
        <dbReference type="SAM" id="Coils"/>
    </source>
</evidence>
<evidence type="ECO:0000313" key="4">
    <source>
        <dbReference type="Proteomes" id="UP000593765"/>
    </source>
</evidence>
<evidence type="ECO:0000256" key="2">
    <source>
        <dbReference type="SAM" id="MobiDB-lite"/>
    </source>
</evidence>
<proteinExistence type="predicted"/>
<dbReference type="EMBL" id="CP063458">
    <property type="protein sequence ID" value="QOV89612.1"/>
    <property type="molecule type" value="Genomic_DNA"/>
</dbReference>